<keyword evidence="1" id="KW-1133">Transmembrane helix</keyword>
<comment type="caution">
    <text evidence="2">The sequence shown here is derived from an EMBL/GenBank/DDBJ whole genome shotgun (WGS) entry which is preliminary data.</text>
</comment>
<sequence length="80" mass="9456">MISMIILYIAYTWPISAKNSEETNAAFWKLISCLGIVTLCLLIVAITSWYRIDILKFLDRFKNLTIKIRKRKKDLEFDKL</sequence>
<dbReference type="EMBL" id="MHOO01000009">
    <property type="protein sequence ID" value="OGZ64022.1"/>
    <property type="molecule type" value="Genomic_DNA"/>
</dbReference>
<feature type="transmembrane region" description="Helical" evidence="1">
    <location>
        <begin position="27"/>
        <end position="50"/>
    </location>
</feature>
<name>A0A1G2HNB8_9BACT</name>
<accession>A0A1G2HNB8</accession>
<reference evidence="2 3" key="1">
    <citation type="journal article" date="2016" name="Nat. Commun.">
        <title>Thousands of microbial genomes shed light on interconnected biogeochemical processes in an aquifer system.</title>
        <authorList>
            <person name="Anantharaman K."/>
            <person name="Brown C.T."/>
            <person name="Hug L.A."/>
            <person name="Sharon I."/>
            <person name="Castelle C.J."/>
            <person name="Probst A.J."/>
            <person name="Thomas B.C."/>
            <person name="Singh A."/>
            <person name="Wilkins M.J."/>
            <person name="Karaoz U."/>
            <person name="Brodie E.L."/>
            <person name="Williams K.H."/>
            <person name="Hubbard S.S."/>
            <person name="Banfield J.F."/>
        </authorList>
    </citation>
    <scope>NUCLEOTIDE SEQUENCE [LARGE SCALE GENOMIC DNA]</scope>
</reference>
<evidence type="ECO:0000313" key="3">
    <source>
        <dbReference type="Proteomes" id="UP000176855"/>
    </source>
</evidence>
<protein>
    <submittedName>
        <fullName evidence="2">Uncharacterized protein</fullName>
    </submittedName>
</protein>
<evidence type="ECO:0000256" key="1">
    <source>
        <dbReference type="SAM" id="Phobius"/>
    </source>
</evidence>
<evidence type="ECO:0000313" key="2">
    <source>
        <dbReference type="EMBL" id="OGZ64022.1"/>
    </source>
</evidence>
<dbReference type="STRING" id="1802202.A2730_02895"/>
<dbReference type="Proteomes" id="UP000176855">
    <property type="component" value="Unassembled WGS sequence"/>
</dbReference>
<dbReference type="AlphaFoldDB" id="A0A1G2HNB8"/>
<keyword evidence="1" id="KW-0472">Membrane</keyword>
<gene>
    <name evidence="2" type="ORF">A2730_02895</name>
</gene>
<proteinExistence type="predicted"/>
<organism evidence="2 3">
    <name type="scientific">Candidatus Staskawiczbacteria bacterium RIFCSPHIGHO2_01_FULL_39_25</name>
    <dbReference type="NCBI Taxonomy" id="1802202"/>
    <lineage>
        <taxon>Bacteria</taxon>
        <taxon>Candidatus Staskawicziibacteriota</taxon>
    </lineage>
</organism>
<keyword evidence="1" id="KW-0812">Transmembrane</keyword>